<dbReference type="PANTHER" id="PTHR21064">
    <property type="entry name" value="AMINOGLYCOSIDE PHOSPHOTRANSFERASE DOMAIN-CONTAINING PROTEIN-RELATED"/>
    <property type="match status" value="1"/>
</dbReference>
<dbReference type="EMBL" id="UINC01029865">
    <property type="protein sequence ID" value="SVB13321.1"/>
    <property type="molecule type" value="Genomic_DNA"/>
</dbReference>
<protein>
    <recommendedName>
        <fullName evidence="8">Aminoglycoside phosphotransferase domain-containing protein</fullName>
    </recommendedName>
</protein>
<evidence type="ECO:0000256" key="2">
    <source>
        <dbReference type="ARBA" id="ARBA00022679"/>
    </source>
</evidence>
<accession>A0A382BIH7</accession>
<dbReference type="GO" id="GO:0009088">
    <property type="term" value="P:threonine biosynthetic process"/>
    <property type="evidence" value="ECO:0007669"/>
    <property type="project" value="UniProtKB-KW"/>
</dbReference>
<dbReference type="GO" id="GO:0005524">
    <property type="term" value="F:ATP binding"/>
    <property type="evidence" value="ECO:0007669"/>
    <property type="project" value="UniProtKB-KW"/>
</dbReference>
<dbReference type="InterPro" id="IPR011009">
    <property type="entry name" value="Kinase-like_dom_sf"/>
</dbReference>
<evidence type="ECO:0000259" key="8">
    <source>
        <dbReference type="Pfam" id="PF01636"/>
    </source>
</evidence>
<evidence type="ECO:0000256" key="4">
    <source>
        <dbReference type="ARBA" id="ARBA00022741"/>
    </source>
</evidence>
<dbReference type="InterPro" id="IPR002575">
    <property type="entry name" value="Aminoglycoside_PTrfase"/>
</dbReference>
<name>A0A382BIH7_9ZZZZ</name>
<keyword evidence="1" id="KW-0028">Amino-acid biosynthesis</keyword>
<feature type="domain" description="Aminoglycoside phosphotransferase" evidence="8">
    <location>
        <begin position="29"/>
        <end position="205"/>
    </location>
</feature>
<evidence type="ECO:0000256" key="6">
    <source>
        <dbReference type="ARBA" id="ARBA00022840"/>
    </source>
</evidence>
<evidence type="ECO:0000256" key="1">
    <source>
        <dbReference type="ARBA" id="ARBA00022605"/>
    </source>
</evidence>
<keyword evidence="5" id="KW-0418">Kinase</keyword>
<dbReference type="GO" id="GO:0004413">
    <property type="term" value="F:homoserine kinase activity"/>
    <property type="evidence" value="ECO:0007669"/>
    <property type="project" value="InterPro"/>
</dbReference>
<keyword evidence="4" id="KW-0547">Nucleotide-binding</keyword>
<dbReference type="HAMAP" id="MF_00301">
    <property type="entry name" value="Homoser_kinase_2"/>
    <property type="match status" value="1"/>
</dbReference>
<evidence type="ECO:0000256" key="3">
    <source>
        <dbReference type="ARBA" id="ARBA00022697"/>
    </source>
</evidence>
<dbReference type="CDD" id="cd05153">
    <property type="entry name" value="HomoserineK_II"/>
    <property type="match status" value="1"/>
</dbReference>
<comment type="similarity">
    <text evidence="7">Belongs to the pseudomonas-type ThrB family.</text>
</comment>
<keyword evidence="6" id="KW-0067">ATP-binding</keyword>
<dbReference type="InterPro" id="IPR050249">
    <property type="entry name" value="Pseudomonas-type_ThrB"/>
</dbReference>
<dbReference type="PANTHER" id="PTHR21064:SF6">
    <property type="entry name" value="AMINOGLYCOSIDE PHOSPHOTRANSFERASE DOMAIN-CONTAINING PROTEIN"/>
    <property type="match status" value="1"/>
</dbReference>
<keyword evidence="2" id="KW-0808">Transferase</keyword>
<evidence type="ECO:0000313" key="9">
    <source>
        <dbReference type="EMBL" id="SVB13321.1"/>
    </source>
</evidence>
<dbReference type="Gene3D" id="3.30.200.20">
    <property type="entry name" value="Phosphorylase Kinase, domain 1"/>
    <property type="match status" value="1"/>
</dbReference>
<keyword evidence="3" id="KW-0791">Threonine biosynthesis</keyword>
<feature type="non-terminal residue" evidence="9">
    <location>
        <position position="205"/>
    </location>
</feature>
<evidence type="ECO:0000256" key="5">
    <source>
        <dbReference type="ARBA" id="ARBA00022777"/>
    </source>
</evidence>
<proteinExistence type="inferred from homology"/>
<dbReference type="InterPro" id="IPR005280">
    <property type="entry name" value="Homoserine_kinase_II"/>
</dbReference>
<sequence>MAVYTKVTKKELQKFIANYKIGNLLSFHGIKEGVENTNYLLKTETGSYILTIYEKRVRKKDIPFFLSFMKYLFLKKINCPLPIPRKDGKNLGVIKKKSASITTFITGKNLSNISQKNCFTLGKVIAKMHLASRNFKLKRSNDLSINEWEKILSACKKRISPLTFNQLSQEINFLKNSWPKKLPKGIVHTDLFPDNVFFKNNRITG</sequence>
<evidence type="ECO:0000256" key="7">
    <source>
        <dbReference type="ARBA" id="ARBA00038240"/>
    </source>
</evidence>
<dbReference type="Pfam" id="PF01636">
    <property type="entry name" value="APH"/>
    <property type="match status" value="1"/>
</dbReference>
<organism evidence="9">
    <name type="scientific">marine metagenome</name>
    <dbReference type="NCBI Taxonomy" id="408172"/>
    <lineage>
        <taxon>unclassified sequences</taxon>
        <taxon>metagenomes</taxon>
        <taxon>ecological metagenomes</taxon>
    </lineage>
</organism>
<gene>
    <name evidence="9" type="ORF">METZ01_LOCUS166175</name>
</gene>
<dbReference type="AlphaFoldDB" id="A0A382BIH7"/>
<dbReference type="SUPFAM" id="SSF56112">
    <property type="entry name" value="Protein kinase-like (PK-like)"/>
    <property type="match status" value="1"/>
</dbReference>
<reference evidence="9" key="1">
    <citation type="submission" date="2018-05" db="EMBL/GenBank/DDBJ databases">
        <authorList>
            <person name="Lanie J.A."/>
            <person name="Ng W.-L."/>
            <person name="Kazmierczak K.M."/>
            <person name="Andrzejewski T.M."/>
            <person name="Davidsen T.M."/>
            <person name="Wayne K.J."/>
            <person name="Tettelin H."/>
            <person name="Glass J.I."/>
            <person name="Rusch D."/>
            <person name="Podicherti R."/>
            <person name="Tsui H.-C.T."/>
            <person name="Winkler M.E."/>
        </authorList>
    </citation>
    <scope>NUCLEOTIDE SEQUENCE</scope>
</reference>
<dbReference type="Gene3D" id="3.90.1200.10">
    <property type="match status" value="1"/>
</dbReference>